<reference evidence="3" key="1">
    <citation type="submission" date="2022-10" db="EMBL/GenBank/DDBJ databases">
        <title>Streptococcus didelphis as causative of fatal infections in opossums (Didelphis albiventris).</title>
        <authorList>
            <person name="Breyer G.M."/>
            <person name="Da Silva M.E.R.J."/>
            <person name="Siqueira F.M."/>
        </authorList>
    </citation>
    <scope>NUCLEOTIDE SEQUENCE [LARGE SCALE GENOMIC DNA]</scope>
    <source>
        <strain evidence="3">LBVP101/21</strain>
    </source>
</reference>
<dbReference type="Gene3D" id="1.10.3760.10">
    <property type="entry name" value="PgpA-like"/>
    <property type="match status" value="1"/>
</dbReference>
<feature type="domain" description="YutG/PgpA" evidence="1">
    <location>
        <begin position="34"/>
        <end position="157"/>
    </location>
</feature>
<name>A0ABY9LIQ4_9STRE</name>
<dbReference type="InterPro" id="IPR026038">
    <property type="entry name" value="Put_PGPase"/>
</dbReference>
<organism evidence="2 3">
    <name type="scientific">Streptococcus didelphis</name>
    <dbReference type="NCBI Taxonomy" id="102886"/>
    <lineage>
        <taxon>Bacteria</taxon>
        <taxon>Bacillati</taxon>
        <taxon>Bacillota</taxon>
        <taxon>Bacilli</taxon>
        <taxon>Lactobacillales</taxon>
        <taxon>Streptococcaceae</taxon>
        <taxon>Streptococcus</taxon>
    </lineage>
</organism>
<dbReference type="SUPFAM" id="SSF101307">
    <property type="entry name" value="YutG-like"/>
    <property type="match status" value="1"/>
</dbReference>
<proteinExistence type="predicted"/>
<dbReference type="PIRSF" id="PIRSF019587">
    <property type="entry name" value="PGPase"/>
    <property type="match status" value="1"/>
</dbReference>
<accession>A0ABY9LIQ4</accession>
<evidence type="ECO:0000313" key="3">
    <source>
        <dbReference type="Proteomes" id="UP001238096"/>
    </source>
</evidence>
<dbReference type="InterPro" id="IPR036681">
    <property type="entry name" value="PgpA-like_sf"/>
</dbReference>
<evidence type="ECO:0000313" key="2">
    <source>
        <dbReference type="EMBL" id="WMB28742.1"/>
    </source>
</evidence>
<gene>
    <name evidence="2" type="ORF">N1496_04625</name>
</gene>
<dbReference type="Proteomes" id="UP001238096">
    <property type="component" value="Chromosome"/>
</dbReference>
<dbReference type="CDD" id="cd06971">
    <property type="entry name" value="PgpA"/>
    <property type="match status" value="1"/>
</dbReference>
<dbReference type="InterPro" id="IPR007686">
    <property type="entry name" value="YutG/PgpA"/>
</dbReference>
<dbReference type="EMBL" id="CP110509">
    <property type="protein sequence ID" value="WMB28742.1"/>
    <property type="molecule type" value="Genomic_DNA"/>
</dbReference>
<keyword evidence="3" id="KW-1185">Reference proteome</keyword>
<protein>
    <submittedName>
        <fullName evidence="2">Phosphatidylglycerophosphatase A</fullName>
    </submittedName>
</protein>
<sequence>MKSNLPLQEVAYQLLKERGIGLADMADLVMFLQNKYIPHLTIEECQDNILAVLKKREVQNAIITGVELDKLAEKNQLSQPLLDILKTDQGLYGIDEILALSIVNLYGSIGFTNYGYLDKVKPGIIAQLNLKDGKACHTFLDDIICAIAAAAASRLAHNDPDKSAITNKK</sequence>
<evidence type="ECO:0000259" key="1">
    <source>
        <dbReference type="Pfam" id="PF04608"/>
    </source>
</evidence>
<dbReference type="Pfam" id="PF04608">
    <property type="entry name" value="PgpA"/>
    <property type="match status" value="1"/>
</dbReference>
<dbReference type="RefSeq" id="WP_018366974.1">
    <property type="nucleotide sequence ID" value="NZ_CP110509.1"/>
</dbReference>